<dbReference type="PANTHER" id="PTHR33076">
    <property type="entry name" value="NON-SPECIFIC LIPID-TRANSFER PROTEIN 2-RELATED"/>
    <property type="match status" value="1"/>
</dbReference>
<accession>A0A9N7R8X2</accession>
<protein>
    <recommendedName>
        <fullName evidence="4">Non-specific lipid-transfer protein</fullName>
    </recommendedName>
</protein>
<dbReference type="GO" id="GO:0008289">
    <property type="term" value="F:lipid binding"/>
    <property type="evidence" value="ECO:0007669"/>
    <property type="project" value="UniProtKB-KW"/>
</dbReference>
<reference evidence="7" key="1">
    <citation type="submission" date="2019-12" db="EMBL/GenBank/DDBJ databases">
        <authorList>
            <person name="Scholes J."/>
        </authorList>
    </citation>
    <scope>NUCLEOTIDE SEQUENCE</scope>
</reference>
<feature type="domain" description="Bifunctional inhibitor/plant lipid transfer protein/seed storage helical" evidence="6">
    <location>
        <begin position="24"/>
        <end position="109"/>
    </location>
</feature>
<comment type="similarity">
    <text evidence="1 4">Belongs to the plant LTP family.</text>
</comment>
<feature type="signal peptide" evidence="5">
    <location>
        <begin position="1"/>
        <end position="20"/>
    </location>
</feature>
<sequence length="117" mass="12624">MNRLLYGLLLASLLMKAALSVPSCTQVLNDLAPCLSFLQGKIDQPTAQCCGGIKALKAIVKTKEDRVAACNCGKQALSMVDYDPKRLPLIPKPCGVDFNLPPIDKNFDCSKVSELDV</sequence>
<dbReference type="SMART" id="SM00499">
    <property type="entry name" value="AAI"/>
    <property type="match status" value="1"/>
</dbReference>
<dbReference type="InterPro" id="IPR036312">
    <property type="entry name" value="Bifun_inhib/LTP/seed_sf"/>
</dbReference>
<dbReference type="GO" id="GO:0006869">
    <property type="term" value="P:lipid transport"/>
    <property type="evidence" value="ECO:0007669"/>
    <property type="project" value="InterPro"/>
</dbReference>
<dbReference type="AlphaFoldDB" id="A0A9N7R8X2"/>
<feature type="chain" id="PRO_5040191326" description="Non-specific lipid-transfer protein" evidence="5">
    <location>
        <begin position="21"/>
        <end position="117"/>
    </location>
</feature>
<organism evidence="7 8">
    <name type="scientific">Striga hermonthica</name>
    <name type="common">Purple witchweed</name>
    <name type="synonym">Buchnera hermonthica</name>
    <dbReference type="NCBI Taxonomy" id="68872"/>
    <lineage>
        <taxon>Eukaryota</taxon>
        <taxon>Viridiplantae</taxon>
        <taxon>Streptophyta</taxon>
        <taxon>Embryophyta</taxon>
        <taxon>Tracheophyta</taxon>
        <taxon>Spermatophyta</taxon>
        <taxon>Magnoliopsida</taxon>
        <taxon>eudicotyledons</taxon>
        <taxon>Gunneridae</taxon>
        <taxon>Pentapetalae</taxon>
        <taxon>asterids</taxon>
        <taxon>lamiids</taxon>
        <taxon>Lamiales</taxon>
        <taxon>Orobanchaceae</taxon>
        <taxon>Buchnereae</taxon>
        <taxon>Striga</taxon>
    </lineage>
</organism>
<dbReference type="InterPro" id="IPR016140">
    <property type="entry name" value="Bifunc_inhib/LTP/seed_store"/>
</dbReference>
<keyword evidence="3 4" id="KW-0446">Lipid-binding</keyword>
<dbReference type="Proteomes" id="UP001153555">
    <property type="component" value="Unassembled WGS sequence"/>
</dbReference>
<evidence type="ECO:0000256" key="5">
    <source>
        <dbReference type="SAM" id="SignalP"/>
    </source>
</evidence>
<dbReference type="PRINTS" id="PR00382">
    <property type="entry name" value="LIPIDTRNSFER"/>
</dbReference>
<dbReference type="EMBL" id="CACSLK010014277">
    <property type="protein sequence ID" value="CAA0816628.1"/>
    <property type="molecule type" value="Genomic_DNA"/>
</dbReference>
<name>A0A9N7R8X2_STRHE</name>
<proteinExistence type="inferred from homology"/>
<evidence type="ECO:0000256" key="3">
    <source>
        <dbReference type="ARBA" id="ARBA00023121"/>
    </source>
</evidence>
<gene>
    <name evidence="7" type="ORF">SHERM_16494</name>
</gene>
<evidence type="ECO:0000256" key="4">
    <source>
        <dbReference type="RuleBase" id="RU000628"/>
    </source>
</evidence>
<comment type="caution">
    <text evidence="7">The sequence shown here is derived from an EMBL/GenBank/DDBJ whole genome shotgun (WGS) entry which is preliminary data.</text>
</comment>
<evidence type="ECO:0000256" key="1">
    <source>
        <dbReference type="ARBA" id="ARBA00009748"/>
    </source>
</evidence>
<evidence type="ECO:0000256" key="2">
    <source>
        <dbReference type="ARBA" id="ARBA00022448"/>
    </source>
</evidence>
<dbReference type="InterPro" id="IPR000528">
    <property type="entry name" value="Plant_nsLTP"/>
</dbReference>
<evidence type="ECO:0000313" key="8">
    <source>
        <dbReference type="Proteomes" id="UP001153555"/>
    </source>
</evidence>
<evidence type="ECO:0000259" key="6">
    <source>
        <dbReference type="SMART" id="SM00499"/>
    </source>
</evidence>
<keyword evidence="5" id="KW-0732">Signal</keyword>
<dbReference type="Pfam" id="PF00234">
    <property type="entry name" value="Tryp_alpha_amyl"/>
    <property type="match status" value="1"/>
</dbReference>
<dbReference type="SUPFAM" id="SSF47699">
    <property type="entry name" value="Bifunctional inhibitor/lipid-transfer protein/seed storage 2S albumin"/>
    <property type="match status" value="1"/>
</dbReference>
<keyword evidence="2 4" id="KW-0813">Transport</keyword>
<evidence type="ECO:0000313" key="7">
    <source>
        <dbReference type="EMBL" id="CAA0816628.1"/>
    </source>
</evidence>
<dbReference type="Gene3D" id="1.10.110.10">
    <property type="entry name" value="Plant lipid-transfer and hydrophobic proteins"/>
    <property type="match status" value="1"/>
</dbReference>
<dbReference type="OrthoDB" id="1862539at2759"/>
<comment type="function">
    <text evidence="4">Plant non-specific lipid-transfer proteins transfer phospholipids as well as galactolipids across membranes. May play a role in wax or cutin deposition in the cell walls of expanding epidermal cells and certain secretory tissues.</text>
</comment>
<dbReference type="CDD" id="cd01960">
    <property type="entry name" value="nsLTP1"/>
    <property type="match status" value="1"/>
</dbReference>
<keyword evidence="8" id="KW-1185">Reference proteome</keyword>